<dbReference type="OrthoDB" id="9805682at2"/>
<keyword evidence="6 9" id="KW-0812">Transmembrane</keyword>
<sequence length="414" mass="45896">MKFAYTASTLQGKTRRGILTADSRADAIAELREQGLYVTRLTEVKGLRAALNAHGDSIWTKDIPIGKKVKAGEFAAFCRQLAALVRSGVTIGDAVRVLSEQSENKALGKALADVSRDLRQGNQLSQAAAKHKNIFPPMFTNMVKAGEVSGHLDEVLDRLSTFYEKEYYTREKVKSALTYPIIVSILAVIVTVFMMVKIVPTFVSLFASFNATLPLPTRIVIGVSNVFTHFWWELLILLVLLMVGYKWLMRQSRPRYIRDTILLKLPVFGTLLRKSVMARMARTMSSLFASAVPVLQSLELTADVVSNAVVERALKRCAENLSSGQSLTEPFATEWVFPPLVVHMIRVGEETGNLDHMLTKVAEFYEAETEAIVDRLKSLLEPILMLILAGVVGIIITAVIMPMFSLESQLSNMG</sequence>
<protein>
    <submittedName>
        <fullName evidence="12">Type IV pilus assembly protein PilC</fullName>
    </submittedName>
</protein>
<name>A0A1I7JVT2_9BACL</name>
<keyword evidence="13" id="KW-1185">Reference proteome</keyword>
<keyword evidence="7 10" id="KW-1133">Transmembrane helix</keyword>
<keyword evidence="8 10" id="KW-0472">Membrane</keyword>
<evidence type="ECO:0000256" key="8">
    <source>
        <dbReference type="ARBA" id="ARBA00023136"/>
    </source>
</evidence>
<comment type="subcellular location">
    <subcellularLocation>
        <location evidence="1">Cell inner membrane</location>
        <topology evidence="1">Multi-pass membrane protein</topology>
    </subcellularLocation>
    <subcellularLocation>
        <location evidence="9">Cell membrane</location>
        <topology evidence="9">Multi-pass membrane protein</topology>
    </subcellularLocation>
</comment>
<dbReference type="Gene3D" id="1.20.81.30">
    <property type="entry name" value="Type II secretion system (T2SS), domain F"/>
    <property type="match status" value="2"/>
</dbReference>
<dbReference type="RefSeq" id="WP_074953028.1">
    <property type="nucleotide sequence ID" value="NZ_FPBV01000012.1"/>
</dbReference>
<accession>A0A1I7JVT2</accession>
<keyword evidence="3 9" id="KW-0813">Transport</keyword>
<evidence type="ECO:0000256" key="5">
    <source>
        <dbReference type="ARBA" id="ARBA00022519"/>
    </source>
</evidence>
<dbReference type="PRINTS" id="PR00812">
    <property type="entry name" value="BCTERIALGSPF"/>
</dbReference>
<dbReference type="PANTHER" id="PTHR30012">
    <property type="entry name" value="GENERAL SECRETION PATHWAY PROTEIN"/>
    <property type="match status" value="1"/>
</dbReference>
<dbReference type="Proteomes" id="UP000183508">
    <property type="component" value="Unassembled WGS sequence"/>
</dbReference>
<proteinExistence type="inferred from homology"/>
<dbReference type="PROSITE" id="PS00874">
    <property type="entry name" value="T2SP_F"/>
    <property type="match status" value="1"/>
</dbReference>
<dbReference type="InterPro" id="IPR001992">
    <property type="entry name" value="T2SS_GspF/T4SS_PilC_CS"/>
</dbReference>
<feature type="transmembrane region" description="Helical" evidence="10">
    <location>
        <begin position="176"/>
        <end position="209"/>
    </location>
</feature>
<dbReference type="STRING" id="392015.SAMN05421543_11239"/>
<keyword evidence="4" id="KW-1003">Cell membrane</keyword>
<keyword evidence="5" id="KW-0997">Cell inner membrane</keyword>
<reference evidence="13" key="1">
    <citation type="submission" date="2016-10" db="EMBL/GenBank/DDBJ databases">
        <authorList>
            <person name="Varghese N."/>
        </authorList>
    </citation>
    <scope>NUCLEOTIDE SEQUENCE [LARGE SCALE GENOMIC DNA]</scope>
    <source>
        <strain evidence="13">DSM 17980</strain>
    </source>
</reference>
<feature type="transmembrane region" description="Helical" evidence="10">
    <location>
        <begin position="383"/>
        <end position="404"/>
    </location>
</feature>
<dbReference type="PANTHER" id="PTHR30012:SF0">
    <property type="entry name" value="TYPE II SECRETION SYSTEM PROTEIN F-RELATED"/>
    <property type="match status" value="1"/>
</dbReference>
<evidence type="ECO:0000256" key="10">
    <source>
        <dbReference type="SAM" id="Phobius"/>
    </source>
</evidence>
<evidence type="ECO:0000259" key="11">
    <source>
        <dbReference type="Pfam" id="PF00482"/>
    </source>
</evidence>
<evidence type="ECO:0000256" key="3">
    <source>
        <dbReference type="ARBA" id="ARBA00022448"/>
    </source>
</evidence>
<dbReference type="AlphaFoldDB" id="A0A1I7JVT2"/>
<comment type="similarity">
    <text evidence="2 9">Belongs to the GSP F family.</text>
</comment>
<feature type="domain" description="Type II secretion system protein GspF" evidence="11">
    <location>
        <begin position="281"/>
        <end position="402"/>
    </location>
</feature>
<evidence type="ECO:0000256" key="9">
    <source>
        <dbReference type="RuleBase" id="RU003923"/>
    </source>
</evidence>
<gene>
    <name evidence="12" type="ORF">SAMN05421543_11239</name>
</gene>
<evidence type="ECO:0000256" key="6">
    <source>
        <dbReference type="ARBA" id="ARBA00022692"/>
    </source>
</evidence>
<dbReference type="InterPro" id="IPR003004">
    <property type="entry name" value="GspF/PilC"/>
</dbReference>
<evidence type="ECO:0000256" key="4">
    <source>
        <dbReference type="ARBA" id="ARBA00022475"/>
    </source>
</evidence>
<evidence type="ECO:0000256" key="7">
    <source>
        <dbReference type="ARBA" id="ARBA00022989"/>
    </source>
</evidence>
<evidence type="ECO:0000256" key="1">
    <source>
        <dbReference type="ARBA" id="ARBA00004429"/>
    </source>
</evidence>
<dbReference type="GO" id="GO:0009306">
    <property type="term" value="P:protein secretion"/>
    <property type="evidence" value="ECO:0007669"/>
    <property type="project" value="InterPro"/>
</dbReference>
<dbReference type="Pfam" id="PF00482">
    <property type="entry name" value="T2SSF"/>
    <property type="match status" value="2"/>
</dbReference>
<dbReference type="FunFam" id="1.20.81.30:FF:000001">
    <property type="entry name" value="Type II secretion system protein F"/>
    <property type="match status" value="2"/>
</dbReference>
<evidence type="ECO:0000313" key="13">
    <source>
        <dbReference type="Proteomes" id="UP000183508"/>
    </source>
</evidence>
<dbReference type="InterPro" id="IPR018076">
    <property type="entry name" value="T2SS_GspF_dom"/>
</dbReference>
<dbReference type="InterPro" id="IPR042094">
    <property type="entry name" value="T2SS_GspF_sf"/>
</dbReference>
<organism evidence="12 13">
    <name type="scientific">Alicyclobacillus macrosporangiidus</name>
    <dbReference type="NCBI Taxonomy" id="392015"/>
    <lineage>
        <taxon>Bacteria</taxon>
        <taxon>Bacillati</taxon>
        <taxon>Bacillota</taxon>
        <taxon>Bacilli</taxon>
        <taxon>Bacillales</taxon>
        <taxon>Alicyclobacillaceae</taxon>
        <taxon>Alicyclobacillus</taxon>
    </lineage>
</organism>
<dbReference type="EMBL" id="FPBV01000012">
    <property type="protein sequence ID" value="SFU89301.1"/>
    <property type="molecule type" value="Genomic_DNA"/>
</dbReference>
<dbReference type="GO" id="GO:0005886">
    <property type="term" value="C:plasma membrane"/>
    <property type="evidence" value="ECO:0007669"/>
    <property type="project" value="UniProtKB-SubCell"/>
</dbReference>
<feature type="transmembrane region" description="Helical" evidence="10">
    <location>
        <begin position="229"/>
        <end position="248"/>
    </location>
</feature>
<feature type="domain" description="Type II secretion system protein GspF" evidence="11">
    <location>
        <begin position="77"/>
        <end position="200"/>
    </location>
</feature>
<evidence type="ECO:0000313" key="12">
    <source>
        <dbReference type="EMBL" id="SFU89301.1"/>
    </source>
</evidence>
<evidence type="ECO:0000256" key="2">
    <source>
        <dbReference type="ARBA" id="ARBA00005745"/>
    </source>
</evidence>